<keyword evidence="1" id="KW-1133">Transmembrane helix</keyword>
<evidence type="ECO:0000313" key="4">
    <source>
        <dbReference type="Proteomes" id="UP000824029"/>
    </source>
</evidence>
<protein>
    <submittedName>
        <fullName evidence="3">Pilus assembly protein</fullName>
    </submittedName>
</protein>
<accession>A0A9D2DJJ7</accession>
<dbReference type="Pfam" id="PF07811">
    <property type="entry name" value="TadE"/>
    <property type="match status" value="1"/>
</dbReference>
<gene>
    <name evidence="3" type="ORF">IAA22_02785</name>
</gene>
<name>A0A9D2DJJ7_9ACTN</name>
<organism evidence="3 4">
    <name type="scientific">Candidatus Olsenella stercoravium</name>
    <dbReference type="NCBI Taxonomy" id="2838713"/>
    <lineage>
        <taxon>Bacteria</taxon>
        <taxon>Bacillati</taxon>
        <taxon>Actinomycetota</taxon>
        <taxon>Coriobacteriia</taxon>
        <taxon>Coriobacteriales</taxon>
        <taxon>Atopobiaceae</taxon>
        <taxon>Olsenella</taxon>
    </lineage>
</organism>
<feature type="domain" description="TadE-like" evidence="2">
    <location>
        <begin position="27"/>
        <end position="69"/>
    </location>
</feature>
<reference evidence="3" key="1">
    <citation type="journal article" date="2021" name="PeerJ">
        <title>Extensive microbial diversity within the chicken gut microbiome revealed by metagenomics and culture.</title>
        <authorList>
            <person name="Gilroy R."/>
            <person name="Ravi A."/>
            <person name="Getino M."/>
            <person name="Pursley I."/>
            <person name="Horton D.L."/>
            <person name="Alikhan N.F."/>
            <person name="Baker D."/>
            <person name="Gharbi K."/>
            <person name="Hall N."/>
            <person name="Watson M."/>
            <person name="Adriaenssens E.M."/>
            <person name="Foster-Nyarko E."/>
            <person name="Jarju S."/>
            <person name="Secka A."/>
            <person name="Antonio M."/>
            <person name="Oren A."/>
            <person name="Chaudhuri R.R."/>
            <person name="La Ragione R."/>
            <person name="Hildebrand F."/>
            <person name="Pallen M.J."/>
        </authorList>
    </citation>
    <scope>NUCLEOTIDE SEQUENCE</scope>
    <source>
        <strain evidence="3">ChiHecolR3B27-1887</strain>
    </source>
</reference>
<evidence type="ECO:0000259" key="2">
    <source>
        <dbReference type="Pfam" id="PF07811"/>
    </source>
</evidence>
<sequence length="175" mass="18697">MAWDRAASRCSRTFWGTEVGEKNHRLGQMSVEAALLLPVVLTLLALLVQPVCVLYTRTVMASTAGELARLAVTSRASEADLRSFALRRLAAVPDLSIFHEGGPADWELEVTGPDEGGSVLVALEGRVRPLPLLGALVAALGTGGDGTVLVRVETRGDLRADWIGGDYDDWVGMWG</sequence>
<comment type="caution">
    <text evidence="3">The sequence shown here is derived from an EMBL/GenBank/DDBJ whole genome shotgun (WGS) entry which is preliminary data.</text>
</comment>
<keyword evidence="1" id="KW-0472">Membrane</keyword>
<dbReference type="AlphaFoldDB" id="A0A9D2DJJ7"/>
<dbReference type="Proteomes" id="UP000824029">
    <property type="component" value="Unassembled WGS sequence"/>
</dbReference>
<dbReference type="EMBL" id="DXBZ01000054">
    <property type="protein sequence ID" value="HIZ18024.1"/>
    <property type="molecule type" value="Genomic_DNA"/>
</dbReference>
<reference evidence="3" key="2">
    <citation type="submission" date="2021-04" db="EMBL/GenBank/DDBJ databases">
        <authorList>
            <person name="Gilroy R."/>
        </authorList>
    </citation>
    <scope>NUCLEOTIDE SEQUENCE</scope>
    <source>
        <strain evidence="3">ChiHecolR3B27-1887</strain>
    </source>
</reference>
<proteinExistence type="predicted"/>
<evidence type="ECO:0000256" key="1">
    <source>
        <dbReference type="SAM" id="Phobius"/>
    </source>
</evidence>
<dbReference type="InterPro" id="IPR012495">
    <property type="entry name" value="TadE-like_dom"/>
</dbReference>
<feature type="transmembrane region" description="Helical" evidence="1">
    <location>
        <begin position="33"/>
        <end position="55"/>
    </location>
</feature>
<evidence type="ECO:0000313" key="3">
    <source>
        <dbReference type="EMBL" id="HIZ18024.1"/>
    </source>
</evidence>
<keyword evidence="1" id="KW-0812">Transmembrane</keyword>